<reference evidence="5 6" key="1">
    <citation type="submission" date="2020-08" db="EMBL/GenBank/DDBJ databases">
        <title>Genomic Encyclopedia of Type Strains, Phase IV (KMG-IV): sequencing the most valuable type-strain genomes for metagenomic binning, comparative biology and taxonomic classification.</title>
        <authorList>
            <person name="Goeker M."/>
        </authorList>
    </citation>
    <scope>NUCLEOTIDE SEQUENCE [LARGE SCALE GENOMIC DNA]</scope>
    <source>
        <strain evidence="5 6">DSM 25966</strain>
    </source>
</reference>
<dbReference type="AlphaFoldDB" id="A0A840AL04"/>
<dbReference type="PANTHER" id="PTHR33204:SF39">
    <property type="entry name" value="TRANSCRIPTIONAL REGULATORY PROTEIN"/>
    <property type="match status" value="1"/>
</dbReference>
<dbReference type="InterPro" id="IPR036390">
    <property type="entry name" value="WH_DNA-bd_sf"/>
</dbReference>
<evidence type="ECO:0000259" key="4">
    <source>
        <dbReference type="PROSITE" id="PS51118"/>
    </source>
</evidence>
<keyword evidence="6" id="KW-1185">Reference proteome</keyword>
<dbReference type="GO" id="GO:0003677">
    <property type="term" value="F:DNA binding"/>
    <property type="evidence" value="ECO:0007669"/>
    <property type="project" value="UniProtKB-KW"/>
</dbReference>
<name>A0A840AL04_9HYPH</name>
<dbReference type="Gene3D" id="1.10.10.10">
    <property type="entry name" value="Winged helix-like DNA-binding domain superfamily/Winged helix DNA-binding domain"/>
    <property type="match status" value="1"/>
</dbReference>
<dbReference type="InterPro" id="IPR002577">
    <property type="entry name" value="HTH_HxlR"/>
</dbReference>
<evidence type="ECO:0000256" key="1">
    <source>
        <dbReference type="ARBA" id="ARBA00023015"/>
    </source>
</evidence>
<dbReference type="InterPro" id="IPR011991">
    <property type="entry name" value="ArsR-like_HTH"/>
</dbReference>
<dbReference type="InterPro" id="IPR036388">
    <property type="entry name" value="WH-like_DNA-bd_sf"/>
</dbReference>
<protein>
    <submittedName>
        <fullName evidence="5">DNA-binding HxlR family transcriptional regulator</fullName>
    </submittedName>
</protein>
<dbReference type="SUPFAM" id="SSF46785">
    <property type="entry name" value="Winged helix' DNA-binding domain"/>
    <property type="match status" value="1"/>
</dbReference>
<comment type="caution">
    <text evidence="5">The sequence shown here is derived from an EMBL/GenBank/DDBJ whole genome shotgun (WGS) entry which is preliminary data.</text>
</comment>
<proteinExistence type="predicted"/>
<keyword evidence="1" id="KW-0805">Transcription regulation</keyword>
<feature type="domain" description="HTH hxlR-type" evidence="4">
    <location>
        <begin position="11"/>
        <end position="110"/>
    </location>
</feature>
<gene>
    <name evidence="5" type="ORF">GGR25_001979</name>
</gene>
<dbReference type="PANTHER" id="PTHR33204">
    <property type="entry name" value="TRANSCRIPTIONAL REGULATOR, MARR FAMILY"/>
    <property type="match status" value="1"/>
</dbReference>
<evidence type="ECO:0000313" key="6">
    <source>
        <dbReference type="Proteomes" id="UP000553963"/>
    </source>
</evidence>
<keyword evidence="3" id="KW-0804">Transcription</keyword>
<dbReference type="Proteomes" id="UP000553963">
    <property type="component" value="Unassembled WGS sequence"/>
</dbReference>
<evidence type="ECO:0000313" key="5">
    <source>
        <dbReference type="EMBL" id="MBB3930940.1"/>
    </source>
</evidence>
<evidence type="ECO:0000256" key="2">
    <source>
        <dbReference type="ARBA" id="ARBA00023125"/>
    </source>
</evidence>
<dbReference type="Pfam" id="PF01638">
    <property type="entry name" value="HxlR"/>
    <property type="match status" value="1"/>
</dbReference>
<keyword evidence="2 5" id="KW-0238">DNA-binding</keyword>
<accession>A0A840AL04</accession>
<evidence type="ECO:0000256" key="3">
    <source>
        <dbReference type="ARBA" id="ARBA00023163"/>
    </source>
</evidence>
<dbReference type="EMBL" id="JACIDS010000002">
    <property type="protein sequence ID" value="MBB3930940.1"/>
    <property type="molecule type" value="Genomic_DNA"/>
</dbReference>
<dbReference type="CDD" id="cd00090">
    <property type="entry name" value="HTH_ARSR"/>
    <property type="match status" value="1"/>
</dbReference>
<organism evidence="5 6">
    <name type="scientific">Kaistia hirudinis</name>
    <dbReference type="NCBI Taxonomy" id="1293440"/>
    <lineage>
        <taxon>Bacteria</taxon>
        <taxon>Pseudomonadati</taxon>
        <taxon>Pseudomonadota</taxon>
        <taxon>Alphaproteobacteria</taxon>
        <taxon>Hyphomicrobiales</taxon>
        <taxon>Kaistiaceae</taxon>
        <taxon>Kaistia</taxon>
    </lineage>
</organism>
<dbReference type="PROSITE" id="PS51118">
    <property type="entry name" value="HTH_HXLR"/>
    <property type="match status" value="1"/>
</dbReference>
<dbReference type="GO" id="GO:0006355">
    <property type="term" value="P:regulation of DNA-templated transcription"/>
    <property type="evidence" value="ECO:0007669"/>
    <property type="project" value="UniProtKB-ARBA"/>
</dbReference>
<sequence length="124" mass="13902">MTTAGGPRSDCRGISEVLNRVGDKWTVQVVVALHERPCRFNEVKRSVNGISQQMLIKTLKTLERDGLVERTVRPSTPPQVQYALTPLGRSLADPVHRLAEWAMAHRDAIHDSQARFDERSTGND</sequence>